<evidence type="ECO:0000313" key="14">
    <source>
        <dbReference type="Proteomes" id="UP001652680"/>
    </source>
</evidence>
<evidence type="ECO:0000256" key="7">
    <source>
        <dbReference type="ARBA" id="ARBA00022741"/>
    </source>
</evidence>
<dbReference type="EnsemblMetazoa" id="XM_017126246.1">
    <property type="protein sequence ID" value="XP_016981735.1"/>
    <property type="gene ID" value="LOC108046534"/>
</dbReference>
<accession>A0A6P4EU74</accession>
<dbReference type="Proteomes" id="UP001652680">
    <property type="component" value="Unassembled WGS sequence"/>
</dbReference>
<evidence type="ECO:0000313" key="15">
    <source>
        <dbReference type="RefSeq" id="XP_016981735.1"/>
    </source>
</evidence>
<evidence type="ECO:0000313" key="13">
    <source>
        <dbReference type="EnsemblMetazoa" id="XP_016981735.1"/>
    </source>
</evidence>
<dbReference type="EC" id="2.7.7.1" evidence="11"/>
<keyword evidence="4 11" id="KW-0662">Pyridine nucleotide biosynthesis</keyword>
<keyword evidence="7 11" id="KW-0547">Nucleotide-binding</keyword>
<dbReference type="GO" id="GO:0000309">
    <property type="term" value="F:nicotinamide-nucleotide adenylyltransferase activity"/>
    <property type="evidence" value="ECO:0007669"/>
    <property type="project" value="UniProtKB-EC"/>
</dbReference>
<keyword evidence="9 11" id="KW-0520">NAD</keyword>
<comment type="similarity">
    <text evidence="3 11">Belongs to the eukaryotic NMN adenylyltransferase family.</text>
</comment>
<evidence type="ECO:0000256" key="3">
    <source>
        <dbReference type="ARBA" id="ARBA00007064"/>
    </source>
</evidence>
<dbReference type="FunFam" id="3.40.50.620:FF:000191">
    <property type="entry name" value="Nicotinamide-nucleotide adenylyltransferase"/>
    <property type="match status" value="1"/>
</dbReference>
<protein>
    <recommendedName>
        <fullName evidence="11">Nicotinamide-nucleotide adenylyltransferase</fullName>
        <ecNumber evidence="11">2.7.7.1</ecNumber>
        <ecNumber evidence="11">2.7.7.18</ecNumber>
    </recommendedName>
</protein>
<keyword evidence="8 11" id="KW-0067">ATP-binding</keyword>
<proteinExistence type="inferred from homology"/>
<dbReference type="InterPro" id="IPR004821">
    <property type="entry name" value="Cyt_trans-like"/>
</dbReference>
<name>A0A6P4EU74_DRORH</name>
<dbReference type="CTD" id="42987"/>
<dbReference type="SUPFAM" id="SSF52374">
    <property type="entry name" value="Nucleotidylyl transferase"/>
    <property type="match status" value="1"/>
</dbReference>
<dbReference type="NCBIfam" id="TIGR00482">
    <property type="entry name" value="nicotinate (nicotinamide) nucleotide adenylyltransferase"/>
    <property type="match status" value="1"/>
</dbReference>
<dbReference type="GO" id="GO:0005524">
    <property type="term" value="F:ATP binding"/>
    <property type="evidence" value="ECO:0007669"/>
    <property type="project" value="UniProtKB-KW"/>
</dbReference>
<dbReference type="PANTHER" id="PTHR12039:SF0">
    <property type="entry name" value="NICOTINAMIDE-NUCLEOTIDE ADENYLYLTRANSFERASE"/>
    <property type="match status" value="1"/>
</dbReference>
<evidence type="ECO:0000259" key="12">
    <source>
        <dbReference type="Pfam" id="PF01467"/>
    </source>
</evidence>
<evidence type="ECO:0000256" key="11">
    <source>
        <dbReference type="RuleBase" id="RU362021"/>
    </source>
</evidence>
<evidence type="ECO:0000256" key="9">
    <source>
        <dbReference type="ARBA" id="ARBA00023027"/>
    </source>
</evidence>
<dbReference type="PANTHER" id="PTHR12039">
    <property type="entry name" value="NICOTINAMIDE MONONUCLEOTIDE ADENYLYLTRANSFERASE"/>
    <property type="match status" value="1"/>
</dbReference>
<comment type="pathway">
    <text evidence="2">Cofactor biosynthesis; NAD(+) biosynthesis; deamido-NAD(+) from nicotinate D-ribonucleotide: step 1/1.</text>
</comment>
<keyword evidence="14" id="KW-1185">Reference proteome</keyword>
<dbReference type="GO" id="GO:0004515">
    <property type="term" value="F:nicotinate-nucleotide adenylyltransferase activity"/>
    <property type="evidence" value="ECO:0007669"/>
    <property type="project" value="UniProtKB-EC"/>
</dbReference>
<dbReference type="InterPro" id="IPR005248">
    <property type="entry name" value="NadD/NMNAT"/>
</dbReference>
<evidence type="ECO:0000256" key="10">
    <source>
        <dbReference type="ARBA" id="ARBA00048721"/>
    </source>
</evidence>
<keyword evidence="6 11" id="KW-0548">Nucleotidyltransferase</keyword>
<dbReference type="GeneID" id="108046534"/>
<dbReference type="InterPro" id="IPR051182">
    <property type="entry name" value="Euk_NMN_adenylyltrnsfrase"/>
</dbReference>
<dbReference type="Pfam" id="PF01467">
    <property type="entry name" value="CTP_transf_like"/>
    <property type="match status" value="1"/>
</dbReference>
<sequence length="390" mass="43802">MIAKISWPNNNITSESFRFWFAISKSRPKPKKMSAFIEETKSLLPRIAFIACGCFSPPTPMHLRMFEIAKDHFEMQGTYRVVGGIISPTHDSYGKKGLASALDRCAMVKLATQSSNWIRLSDWEVHQTKWMRTQAVLQHHQNYINNHINSGGAGGNDEPDTHLAGWLPRGLHDSRDPVHLKLLCGADLLESFAVPGLWSEADIEDIVANHGLVVITRAGSNPGKFIFDSDILTKYQNNITLITNWVPNEVSSTLIRRLLGRGQSVKYLIDDLVLEYIKRQRLFNVKSKYITDAVRPTHLLFTHAYTDNNKNSSSYLIGDQLEQDMDESDTPSPHLQHTATSRVFCCGEGTLRGSKLLRSGPGQAVQVITMQADEKEESQAKKQKISQAQL</sequence>
<dbReference type="AlphaFoldDB" id="A0A6P4EU74"/>
<dbReference type="InterPro" id="IPR014729">
    <property type="entry name" value="Rossmann-like_a/b/a_fold"/>
</dbReference>
<comment type="catalytic activity">
    <reaction evidence="10 11">
        <text>nicotinate beta-D-ribonucleotide + ATP + H(+) = deamido-NAD(+) + diphosphate</text>
        <dbReference type="Rhea" id="RHEA:22860"/>
        <dbReference type="ChEBI" id="CHEBI:15378"/>
        <dbReference type="ChEBI" id="CHEBI:30616"/>
        <dbReference type="ChEBI" id="CHEBI:33019"/>
        <dbReference type="ChEBI" id="CHEBI:57502"/>
        <dbReference type="ChEBI" id="CHEBI:58437"/>
        <dbReference type="EC" id="2.7.7.18"/>
    </reaction>
</comment>
<dbReference type="UniPathway" id="UPA00253">
    <property type="reaction ID" value="UER00332"/>
</dbReference>
<reference evidence="15" key="2">
    <citation type="submission" date="2025-04" db="UniProtKB">
        <authorList>
            <consortium name="RefSeq"/>
        </authorList>
    </citation>
    <scope>IDENTIFICATION</scope>
</reference>
<reference evidence="13" key="3">
    <citation type="submission" date="2025-05" db="UniProtKB">
        <authorList>
            <consortium name="EnsemblMetazoa"/>
        </authorList>
    </citation>
    <scope>IDENTIFICATION</scope>
</reference>
<evidence type="ECO:0000256" key="6">
    <source>
        <dbReference type="ARBA" id="ARBA00022695"/>
    </source>
</evidence>
<evidence type="ECO:0000256" key="8">
    <source>
        <dbReference type="ARBA" id="ARBA00022840"/>
    </source>
</evidence>
<dbReference type="CDD" id="cd09286">
    <property type="entry name" value="NMNAT_Eukarya"/>
    <property type="match status" value="1"/>
</dbReference>
<dbReference type="EC" id="2.7.7.18" evidence="11"/>
<reference evidence="14" key="1">
    <citation type="journal article" date="2021" name="Elife">
        <title>Highly contiguous assemblies of 101 drosophilid genomes.</title>
        <authorList>
            <person name="Kim B.Y."/>
            <person name="Wang J.R."/>
            <person name="Miller D.E."/>
            <person name="Barmina O."/>
            <person name="Delaney E."/>
            <person name="Thompson A."/>
            <person name="Comeault A.A."/>
            <person name="Peede D."/>
            <person name="D'Agostino E.R."/>
            <person name="Pelaez J."/>
            <person name="Aguilar J.M."/>
            <person name="Haji D."/>
            <person name="Matsunaga T."/>
            <person name="Armstrong E.E."/>
            <person name="Zych M."/>
            <person name="Ogawa Y."/>
            <person name="Stamenkovic-Radak M."/>
            <person name="Jelic M."/>
            <person name="Veselinovic M.S."/>
            <person name="Tanaskovic M."/>
            <person name="Eric P."/>
            <person name="Gao J.J."/>
            <person name="Katoh T.K."/>
            <person name="Toda M.J."/>
            <person name="Watabe H."/>
            <person name="Watada M."/>
            <person name="Davis J.S."/>
            <person name="Moyle L.C."/>
            <person name="Manoli G."/>
            <person name="Bertolini E."/>
            <person name="Kostal V."/>
            <person name="Hawley R.S."/>
            <person name="Takahashi A."/>
            <person name="Jones C.D."/>
            <person name="Price D.K."/>
            <person name="Whiteman N."/>
            <person name="Kopp A."/>
            <person name="Matute D.R."/>
            <person name="Petrov D.A."/>
        </authorList>
    </citation>
    <scope>NUCLEOTIDE SEQUENCE [LARGE SCALE GENOMIC DNA]</scope>
</reference>
<gene>
    <name evidence="15" type="primary">LOC108046534</name>
    <name evidence="13" type="synonym">108046534</name>
</gene>
<evidence type="ECO:0000256" key="5">
    <source>
        <dbReference type="ARBA" id="ARBA00022679"/>
    </source>
</evidence>
<dbReference type="InterPro" id="IPR045094">
    <property type="entry name" value="NMNAT_euk"/>
</dbReference>
<evidence type="ECO:0000256" key="1">
    <source>
        <dbReference type="ARBA" id="ARBA00004658"/>
    </source>
</evidence>
<keyword evidence="5 11" id="KW-0808">Transferase</keyword>
<dbReference type="RefSeq" id="XP_016981735.1">
    <property type="nucleotide sequence ID" value="XM_017126246.1"/>
</dbReference>
<comment type="catalytic activity">
    <reaction evidence="11">
        <text>beta-nicotinamide D-ribonucleotide + ATP + H(+) = diphosphate + NAD(+)</text>
        <dbReference type="Rhea" id="RHEA:21360"/>
        <dbReference type="ChEBI" id="CHEBI:14649"/>
        <dbReference type="ChEBI" id="CHEBI:15378"/>
        <dbReference type="ChEBI" id="CHEBI:30616"/>
        <dbReference type="ChEBI" id="CHEBI:33019"/>
        <dbReference type="ChEBI" id="CHEBI:57540"/>
        <dbReference type="EC" id="2.7.7.1"/>
    </reaction>
</comment>
<dbReference type="OrthoDB" id="422187at2759"/>
<organism evidence="15">
    <name type="scientific">Drosophila rhopaloa</name>
    <name type="common">Fruit fly</name>
    <dbReference type="NCBI Taxonomy" id="1041015"/>
    <lineage>
        <taxon>Eukaryota</taxon>
        <taxon>Metazoa</taxon>
        <taxon>Ecdysozoa</taxon>
        <taxon>Arthropoda</taxon>
        <taxon>Hexapoda</taxon>
        <taxon>Insecta</taxon>
        <taxon>Pterygota</taxon>
        <taxon>Neoptera</taxon>
        <taxon>Endopterygota</taxon>
        <taxon>Diptera</taxon>
        <taxon>Brachycera</taxon>
        <taxon>Muscomorpha</taxon>
        <taxon>Ephydroidea</taxon>
        <taxon>Drosophilidae</taxon>
        <taxon>Drosophila</taxon>
        <taxon>Sophophora</taxon>
    </lineage>
</organism>
<evidence type="ECO:0000256" key="4">
    <source>
        <dbReference type="ARBA" id="ARBA00022642"/>
    </source>
</evidence>
<evidence type="ECO:0000256" key="2">
    <source>
        <dbReference type="ARBA" id="ARBA00005019"/>
    </source>
</evidence>
<feature type="domain" description="Cytidyltransferase-like" evidence="12">
    <location>
        <begin position="50"/>
        <end position="257"/>
    </location>
</feature>
<comment type="pathway">
    <text evidence="1 11">Cofactor biosynthesis; NAD(+) biosynthesis; NAD(+) from nicotinamide D-ribonucleotide: step 1/1.</text>
</comment>
<dbReference type="GO" id="GO:0009435">
    <property type="term" value="P:NAD+ biosynthetic process"/>
    <property type="evidence" value="ECO:0007669"/>
    <property type="project" value="UniProtKB-UniPathway"/>
</dbReference>
<dbReference type="Gene3D" id="3.40.50.620">
    <property type="entry name" value="HUPs"/>
    <property type="match status" value="1"/>
</dbReference>